<evidence type="ECO:0000313" key="1">
    <source>
        <dbReference type="EMBL" id="TWU19140.1"/>
    </source>
</evidence>
<proteinExistence type="predicted"/>
<accession>A0A5C6C3J5</accession>
<comment type="caution">
    <text evidence="1">The sequence shown here is derived from an EMBL/GenBank/DDBJ whole genome shotgun (WGS) entry which is preliminary data.</text>
</comment>
<organism evidence="1 2">
    <name type="scientific">Allorhodopirellula heiligendammensis</name>
    <dbReference type="NCBI Taxonomy" id="2714739"/>
    <lineage>
        <taxon>Bacteria</taxon>
        <taxon>Pseudomonadati</taxon>
        <taxon>Planctomycetota</taxon>
        <taxon>Planctomycetia</taxon>
        <taxon>Pirellulales</taxon>
        <taxon>Pirellulaceae</taxon>
        <taxon>Allorhodopirellula</taxon>
    </lineage>
</organism>
<sequence>MICNCDNRVDDCRNLIPKPEKIGPILIRENTMQILIAHFSRLIAILYGASLLSAKAAAGDRPNILFIVTDDPETSMRASERHAYSVETKLPFALLSGW</sequence>
<evidence type="ECO:0000313" key="2">
    <source>
        <dbReference type="Proteomes" id="UP000319908"/>
    </source>
</evidence>
<gene>
    <name evidence="1" type="ORF">Poly21_13110</name>
</gene>
<dbReference type="Proteomes" id="UP000319908">
    <property type="component" value="Unassembled WGS sequence"/>
</dbReference>
<dbReference type="EMBL" id="SJPU01000001">
    <property type="protein sequence ID" value="TWU19140.1"/>
    <property type="molecule type" value="Genomic_DNA"/>
</dbReference>
<reference evidence="1 2" key="1">
    <citation type="journal article" date="2020" name="Antonie Van Leeuwenhoek">
        <title>Rhodopirellula heiligendammensis sp. nov., Rhodopirellula pilleata sp. nov., and Rhodopirellula solitaria sp. nov. isolated from natural or artificial marine surfaces in Northern Germany and California, USA, and emended description of the genus Rhodopirellula.</title>
        <authorList>
            <person name="Kallscheuer N."/>
            <person name="Wiegand S."/>
            <person name="Jogler M."/>
            <person name="Boedeker C."/>
            <person name="Peeters S.H."/>
            <person name="Rast P."/>
            <person name="Heuer A."/>
            <person name="Jetten M.S.M."/>
            <person name="Rohde M."/>
            <person name="Jogler C."/>
        </authorList>
    </citation>
    <scope>NUCLEOTIDE SEQUENCE [LARGE SCALE GENOMIC DNA]</scope>
    <source>
        <strain evidence="1 2">Poly21</strain>
    </source>
</reference>
<keyword evidence="2" id="KW-1185">Reference proteome</keyword>
<dbReference type="AlphaFoldDB" id="A0A5C6C3J5"/>
<protein>
    <submittedName>
        <fullName evidence="1">Uncharacterized protein</fullName>
    </submittedName>
</protein>
<name>A0A5C6C3J5_9BACT</name>